<dbReference type="AlphaFoldDB" id="A0AAV5A7P4"/>
<reference evidence="2" key="1">
    <citation type="submission" date="2021-10" db="EMBL/GenBank/DDBJ databases">
        <title>De novo Genome Assembly of Clathrus columnatus (Basidiomycota, Fungi) Using Illumina and Nanopore Sequence Data.</title>
        <authorList>
            <person name="Ogiso-Tanaka E."/>
            <person name="Itagaki H."/>
            <person name="Hosoya T."/>
            <person name="Hosaka K."/>
        </authorList>
    </citation>
    <scope>NUCLEOTIDE SEQUENCE</scope>
    <source>
        <strain evidence="2">MO-923</strain>
    </source>
</reference>
<comment type="caution">
    <text evidence="2">The sequence shown here is derived from an EMBL/GenBank/DDBJ whole genome shotgun (WGS) entry which is preliminary data.</text>
</comment>
<evidence type="ECO:0000256" key="1">
    <source>
        <dbReference type="SAM" id="MobiDB-lite"/>
    </source>
</evidence>
<dbReference type="Proteomes" id="UP001050691">
    <property type="component" value="Unassembled WGS sequence"/>
</dbReference>
<name>A0AAV5A7P4_9AGAM</name>
<evidence type="ECO:0000313" key="3">
    <source>
        <dbReference type="Proteomes" id="UP001050691"/>
    </source>
</evidence>
<dbReference type="EMBL" id="BPWL01000003">
    <property type="protein sequence ID" value="GJJ09026.1"/>
    <property type="molecule type" value="Genomic_DNA"/>
</dbReference>
<keyword evidence="3" id="KW-1185">Reference proteome</keyword>
<proteinExistence type="predicted"/>
<organism evidence="2 3">
    <name type="scientific">Clathrus columnatus</name>
    <dbReference type="NCBI Taxonomy" id="1419009"/>
    <lineage>
        <taxon>Eukaryota</taxon>
        <taxon>Fungi</taxon>
        <taxon>Dikarya</taxon>
        <taxon>Basidiomycota</taxon>
        <taxon>Agaricomycotina</taxon>
        <taxon>Agaricomycetes</taxon>
        <taxon>Phallomycetidae</taxon>
        <taxon>Phallales</taxon>
        <taxon>Clathraceae</taxon>
        <taxon>Clathrus</taxon>
    </lineage>
</organism>
<evidence type="ECO:0008006" key="4">
    <source>
        <dbReference type="Google" id="ProtNLM"/>
    </source>
</evidence>
<protein>
    <recommendedName>
        <fullName evidence="4">Transcription factor domain-containing protein</fullName>
    </recommendedName>
</protein>
<feature type="compositionally biased region" description="Polar residues" evidence="1">
    <location>
        <begin position="23"/>
        <end position="33"/>
    </location>
</feature>
<feature type="region of interest" description="Disordered" evidence="1">
    <location>
        <begin position="17"/>
        <end position="61"/>
    </location>
</feature>
<evidence type="ECO:0000313" key="2">
    <source>
        <dbReference type="EMBL" id="GJJ09026.1"/>
    </source>
</evidence>
<sequence>MSSSPCPICQFKGGVSDLKALSPRQQPARSSQARPGRKPRAAPSERAVTTIPGMSRGPMVDSRRAMNENYSQLYAREQQLRQAVAELERQMALRNQPLPPAPRPILRTEKSGEKVPNRFGCGYACRRFWGYVDARERPGTVRRSNCLLGGTSKNFWFNAIKLQTDATLPAEEKTCRLPIQCLEDYPELLLLSAQFPYPPPQAPTELKRFLHHLPDYEQARQLFENYVYYVTWLASPISLSALSETLDLFYPDKCPVENMHLQKGHRLATFFAVCLLGSYFDPYPSDEERMTNCAKYRTLARAAIWDSVSDVQFWRLVAISLAFAFMLDTNGRDRYTYIQDNEAIRRVEQTFWEYYTQDIFQTKAQQTYDNFIASTELLSDDALSPASLSCLDDVESPKSVDSKNSGQEDGMMLDPGVYRLQEKGWDHLILQLGRNN</sequence>
<gene>
    <name evidence="2" type="ORF">Clacol_003247</name>
</gene>
<accession>A0AAV5A7P4</accession>